<name>A0A438G247_VITVI</name>
<dbReference type="Proteomes" id="UP000288805">
    <property type="component" value="Unassembled WGS sequence"/>
</dbReference>
<feature type="transmembrane region" description="Helical" evidence="2">
    <location>
        <begin position="115"/>
        <end position="135"/>
    </location>
</feature>
<sequence length="331" mass="37041">MRRGGRSGMRASGVQVECGRGQGETVGAEVAEGRRPYAGDLGPSNSGFGPEKIRGRLIKEKRLGLNGPPLLGLPQLPRRLKRDGPDSWRSKLKMSSCGWRGTDEALMEEASRYDAGLLLFLSWGIGALLPFFFFFGGHRRGLPRRLAEIEWTSSGLGDAERGKELALVPIGEVFMSLCEEEKACHIEEGESGEGWSTSSLARFNHCLGMPTEGFEEEILYLLRRMKGRMEQKGREGVTRKTSLNLQNPVRNSRSWSGRLVTKRRKWDLARAFLGRGFRIRETKIKEMTMGLVRSLGMGRNIEWRAVNSRGAAGGILVFWDNRVVELVGWEK</sequence>
<evidence type="ECO:0000313" key="3">
    <source>
        <dbReference type="EMBL" id="RVW66275.1"/>
    </source>
</evidence>
<keyword evidence="2" id="KW-1133">Transmembrane helix</keyword>
<evidence type="ECO:0008006" key="5">
    <source>
        <dbReference type="Google" id="ProtNLM"/>
    </source>
</evidence>
<organism evidence="3 4">
    <name type="scientific">Vitis vinifera</name>
    <name type="common">Grape</name>
    <dbReference type="NCBI Taxonomy" id="29760"/>
    <lineage>
        <taxon>Eukaryota</taxon>
        <taxon>Viridiplantae</taxon>
        <taxon>Streptophyta</taxon>
        <taxon>Embryophyta</taxon>
        <taxon>Tracheophyta</taxon>
        <taxon>Spermatophyta</taxon>
        <taxon>Magnoliopsida</taxon>
        <taxon>eudicotyledons</taxon>
        <taxon>Gunneridae</taxon>
        <taxon>Pentapetalae</taxon>
        <taxon>rosids</taxon>
        <taxon>Vitales</taxon>
        <taxon>Vitaceae</taxon>
        <taxon>Viteae</taxon>
        <taxon>Vitis</taxon>
    </lineage>
</organism>
<proteinExistence type="predicted"/>
<keyword evidence="2" id="KW-0472">Membrane</keyword>
<gene>
    <name evidence="3" type="ORF">CK203_065984</name>
</gene>
<reference evidence="3 4" key="1">
    <citation type="journal article" date="2018" name="PLoS Genet.">
        <title>Population sequencing reveals clonal diversity and ancestral inbreeding in the grapevine cultivar Chardonnay.</title>
        <authorList>
            <person name="Roach M.J."/>
            <person name="Johnson D.L."/>
            <person name="Bohlmann J."/>
            <person name="van Vuuren H.J."/>
            <person name="Jones S.J."/>
            <person name="Pretorius I.S."/>
            <person name="Schmidt S.A."/>
            <person name="Borneman A.R."/>
        </authorList>
    </citation>
    <scope>NUCLEOTIDE SEQUENCE [LARGE SCALE GENOMIC DNA]</scope>
    <source>
        <strain evidence="4">cv. Chardonnay</strain>
        <tissue evidence="3">Leaf</tissue>
    </source>
</reference>
<evidence type="ECO:0000256" key="2">
    <source>
        <dbReference type="SAM" id="Phobius"/>
    </source>
</evidence>
<protein>
    <recommendedName>
        <fullName evidence="5">DUF4283 domain-containing protein</fullName>
    </recommendedName>
</protein>
<accession>A0A438G247</accession>
<dbReference type="AlphaFoldDB" id="A0A438G247"/>
<dbReference type="EMBL" id="QGNW01000676">
    <property type="protein sequence ID" value="RVW66275.1"/>
    <property type="molecule type" value="Genomic_DNA"/>
</dbReference>
<comment type="caution">
    <text evidence="3">The sequence shown here is derived from an EMBL/GenBank/DDBJ whole genome shotgun (WGS) entry which is preliminary data.</text>
</comment>
<feature type="region of interest" description="Disordered" evidence="1">
    <location>
        <begin position="1"/>
        <end position="46"/>
    </location>
</feature>
<keyword evidence="2" id="KW-0812">Transmembrane</keyword>
<evidence type="ECO:0000256" key="1">
    <source>
        <dbReference type="SAM" id="MobiDB-lite"/>
    </source>
</evidence>
<evidence type="ECO:0000313" key="4">
    <source>
        <dbReference type="Proteomes" id="UP000288805"/>
    </source>
</evidence>